<protein>
    <submittedName>
        <fullName evidence="2">AraC family transcriptional regulator</fullName>
    </submittedName>
</protein>
<sequence length="251" mass="27818">MPSIRLMRQPWTGAVAITTGMGVFVGISGDNKPHKHWAHQIAIGTEGHIELLSDKTRYLEGGVWIPAGTAHQLKTASVLCVYIDPTYDLCKTLLPQRVSQNRSIVVLDEEMSSKYMTRFAQVSDLQAALLSFNQQCRCHSDSAQDGRLSVILEALKNDVTIGGNTSQKSLSGLVHLSPSRFSHWFVEQTGMPLRSYRKWLRLLVGFELSQRMSLTDAAIVAGFSDQAHFCRTVTQAFGVSSTTIKQLLSHK</sequence>
<gene>
    <name evidence="2" type="ORF">O0V09_16500</name>
</gene>
<keyword evidence="3" id="KW-1185">Reference proteome</keyword>
<dbReference type="RefSeq" id="WP_268905326.1">
    <property type="nucleotide sequence ID" value="NZ_JAPTGG010000016.1"/>
</dbReference>
<comment type="caution">
    <text evidence="2">The sequence shown here is derived from an EMBL/GenBank/DDBJ whole genome shotgun (WGS) entry which is preliminary data.</text>
</comment>
<dbReference type="Proteomes" id="UP001069090">
    <property type="component" value="Unassembled WGS sequence"/>
</dbReference>
<dbReference type="PROSITE" id="PS01124">
    <property type="entry name" value="HTH_ARAC_FAMILY_2"/>
    <property type="match status" value="1"/>
</dbReference>
<dbReference type="GO" id="GO:0043565">
    <property type="term" value="F:sequence-specific DNA binding"/>
    <property type="evidence" value="ECO:0007669"/>
    <property type="project" value="InterPro"/>
</dbReference>
<dbReference type="PANTHER" id="PTHR11019:SF199">
    <property type="entry name" value="HTH-TYPE TRANSCRIPTIONAL REGULATOR NIMR"/>
    <property type="match status" value="1"/>
</dbReference>
<dbReference type="PANTHER" id="PTHR11019">
    <property type="entry name" value="HTH-TYPE TRANSCRIPTIONAL REGULATOR NIMR"/>
    <property type="match status" value="1"/>
</dbReference>
<evidence type="ECO:0000313" key="3">
    <source>
        <dbReference type="Proteomes" id="UP001069090"/>
    </source>
</evidence>
<reference evidence="2 3" key="1">
    <citation type="submission" date="2022-12" db="EMBL/GenBank/DDBJ databases">
        <title>Dasania phycosphaerae sp. nov., isolated from particulate material of the south coast of Korea.</title>
        <authorList>
            <person name="Jiang Y."/>
        </authorList>
    </citation>
    <scope>NUCLEOTIDE SEQUENCE [LARGE SCALE GENOMIC DNA]</scope>
    <source>
        <strain evidence="2 3">GY-19</strain>
    </source>
</reference>
<dbReference type="EMBL" id="JAPTGG010000016">
    <property type="protein sequence ID" value="MCZ0866813.1"/>
    <property type="molecule type" value="Genomic_DNA"/>
</dbReference>
<evidence type="ECO:0000313" key="2">
    <source>
        <dbReference type="EMBL" id="MCZ0866813.1"/>
    </source>
</evidence>
<dbReference type="AlphaFoldDB" id="A0A9J6RRV7"/>
<dbReference type="Pfam" id="PF12833">
    <property type="entry name" value="HTH_18"/>
    <property type="match status" value="1"/>
</dbReference>
<dbReference type="SMART" id="SM00342">
    <property type="entry name" value="HTH_ARAC"/>
    <property type="match status" value="1"/>
</dbReference>
<dbReference type="Gene3D" id="1.10.10.60">
    <property type="entry name" value="Homeodomain-like"/>
    <property type="match status" value="1"/>
</dbReference>
<feature type="domain" description="HTH araC/xylS-type" evidence="1">
    <location>
        <begin position="149"/>
        <end position="247"/>
    </location>
</feature>
<organism evidence="2 3">
    <name type="scientific">Dasania phycosphaerae</name>
    <dbReference type="NCBI Taxonomy" id="2950436"/>
    <lineage>
        <taxon>Bacteria</taxon>
        <taxon>Pseudomonadati</taxon>
        <taxon>Pseudomonadota</taxon>
        <taxon>Gammaproteobacteria</taxon>
        <taxon>Cellvibrionales</taxon>
        <taxon>Spongiibacteraceae</taxon>
        <taxon>Dasania</taxon>
    </lineage>
</organism>
<dbReference type="InterPro" id="IPR018060">
    <property type="entry name" value="HTH_AraC"/>
</dbReference>
<dbReference type="GO" id="GO:0003700">
    <property type="term" value="F:DNA-binding transcription factor activity"/>
    <property type="evidence" value="ECO:0007669"/>
    <property type="project" value="InterPro"/>
</dbReference>
<proteinExistence type="predicted"/>
<evidence type="ECO:0000259" key="1">
    <source>
        <dbReference type="PROSITE" id="PS01124"/>
    </source>
</evidence>
<name>A0A9J6RRV7_9GAMM</name>
<accession>A0A9J6RRV7</accession>